<dbReference type="InterPro" id="IPR002307">
    <property type="entry name" value="Tyr-tRNA-ligase"/>
</dbReference>
<dbReference type="EMBL" id="JBHSXM010000001">
    <property type="protein sequence ID" value="MFC6835725.1"/>
    <property type="molecule type" value="Genomic_DNA"/>
</dbReference>
<dbReference type="InterPro" id="IPR002305">
    <property type="entry name" value="aa-tRNA-synth_Ic"/>
</dbReference>
<dbReference type="PIRSF" id="PIRSF006588">
    <property type="entry name" value="TyrRS_arch_euk"/>
    <property type="match status" value="1"/>
</dbReference>
<proteinExistence type="inferred from homology"/>
<evidence type="ECO:0000256" key="7">
    <source>
        <dbReference type="ARBA" id="ARBA00048248"/>
    </source>
</evidence>
<keyword evidence="2 9" id="KW-0436">Ligase</keyword>
<dbReference type="PRINTS" id="PR01040">
    <property type="entry name" value="TRNASYNTHTYR"/>
</dbReference>
<dbReference type="InterPro" id="IPR050489">
    <property type="entry name" value="Tyr-tRNA_synthase"/>
</dbReference>
<evidence type="ECO:0000256" key="5">
    <source>
        <dbReference type="ARBA" id="ARBA00022917"/>
    </source>
</evidence>
<organism evidence="10 11">
    <name type="scientific">Halomarina ordinaria</name>
    <dbReference type="NCBI Taxonomy" id="3033939"/>
    <lineage>
        <taxon>Archaea</taxon>
        <taxon>Methanobacteriati</taxon>
        <taxon>Methanobacteriota</taxon>
        <taxon>Stenosarchaea group</taxon>
        <taxon>Halobacteria</taxon>
        <taxon>Halobacteriales</taxon>
        <taxon>Natronomonadaceae</taxon>
        <taxon>Halomarina</taxon>
    </lineage>
</organism>
<dbReference type="NCBIfam" id="TIGR00234">
    <property type="entry name" value="tyrS"/>
    <property type="match status" value="1"/>
</dbReference>
<evidence type="ECO:0000256" key="8">
    <source>
        <dbReference type="NCBIfam" id="TIGR00234"/>
    </source>
</evidence>
<dbReference type="GO" id="GO:0006437">
    <property type="term" value="P:tyrosyl-tRNA aminoacylation"/>
    <property type="evidence" value="ECO:0007669"/>
    <property type="project" value="UniProtKB-UniRule"/>
</dbReference>
<dbReference type="InterPro" id="IPR001412">
    <property type="entry name" value="aa-tRNA-synth_I_CS"/>
</dbReference>
<keyword evidence="4 9" id="KW-0067">ATP-binding</keyword>
<comment type="catalytic activity">
    <reaction evidence="7">
        <text>tRNA(Tyr) + L-tyrosine + ATP = L-tyrosyl-tRNA(Tyr) + AMP + diphosphate + H(+)</text>
        <dbReference type="Rhea" id="RHEA:10220"/>
        <dbReference type="Rhea" id="RHEA-COMP:9706"/>
        <dbReference type="Rhea" id="RHEA-COMP:9707"/>
        <dbReference type="ChEBI" id="CHEBI:15378"/>
        <dbReference type="ChEBI" id="CHEBI:30616"/>
        <dbReference type="ChEBI" id="CHEBI:33019"/>
        <dbReference type="ChEBI" id="CHEBI:58315"/>
        <dbReference type="ChEBI" id="CHEBI:78442"/>
        <dbReference type="ChEBI" id="CHEBI:78536"/>
        <dbReference type="ChEBI" id="CHEBI:456215"/>
        <dbReference type="EC" id="6.1.1.1"/>
    </reaction>
</comment>
<comment type="caution">
    <text evidence="10">The sequence shown here is derived from an EMBL/GenBank/DDBJ whole genome shotgun (WGS) entry which is preliminary data.</text>
</comment>
<evidence type="ECO:0000256" key="6">
    <source>
        <dbReference type="ARBA" id="ARBA00023146"/>
    </source>
</evidence>
<keyword evidence="6 9" id="KW-0030">Aminoacyl-tRNA synthetase</keyword>
<reference evidence="10 11" key="1">
    <citation type="journal article" date="2019" name="Int. J. Syst. Evol. Microbiol.">
        <title>The Global Catalogue of Microorganisms (GCM) 10K type strain sequencing project: providing services to taxonomists for standard genome sequencing and annotation.</title>
        <authorList>
            <consortium name="The Broad Institute Genomics Platform"/>
            <consortium name="The Broad Institute Genome Sequencing Center for Infectious Disease"/>
            <person name="Wu L."/>
            <person name="Ma J."/>
        </authorList>
    </citation>
    <scope>NUCLEOTIDE SEQUENCE [LARGE SCALE GENOMIC DNA]</scope>
    <source>
        <strain evidence="10 11">PSRA2</strain>
    </source>
</reference>
<evidence type="ECO:0000256" key="9">
    <source>
        <dbReference type="RuleBase" id="RU363036"/>
    </source>
</evidence>
<dbReference type="PANTHER" id="PTHR46264">
    <property type="entry name" value="TYROSINE-TRNA LIGASE"/>
    <property type="match status" value="1"/>
</dbReference>
<evidence type="ECO:0000256" key="3">
    <source>
        <dbReference type="ARBA" id="ARBA00022741"/>
    </source>
</evidence>
<keyword evidence="5 9" id="KW-0648">Protein biosynthesis</keyword>
<name>A0ABD5U5C0_9EURY</name>
<gene>
    <name evidence="10" type="ORF">ACFQHK_04285</name>
</gene>
<protein>
    <recommendedName>
        <fullName evidence="1 8">Tyrosine--tRNA ligase</fullName>
        <ecNumber evidence="1 8">6.1.1.1</ecNumber>
    </recommendedName>
</protein>
<dbReference type="GO" id="GO:0005524">
    <property type="term" value="F:ATP binding"/>
    <property type="evidence" value="ECO:0007669"/>
    <property type="project" value="UniProtKB-KW"/>
</dbReference>
<dbReference type="InterPro" id="IPR023617">
    <property type="entry name" value="Tyr-tRNA-ligase_arc/euk-type"/>
</dbReference>
<dbReference type="Proteomes" id="UP001596406">
    <property type="component" value="Unassembled WGS sequence"/>
</dbReference>
<keyword evidence="11" id="KW-1185">Reference proteome</keyword>
<dbReference type="Gene3D" id="3.40.50.620">
    <property type="entry name" value="HUPs"/>
    <property type="match status" value="1"/>
</dbReference>
<dbReference type="GO" id="GO:0004831">
    <property type="term" value="F:tyrosine-tRNA ligase activity"/>
    <property type="evidence" value="ECO:0007669"/>
    <property type="project" value="UniProtKB-UniRule"/>
</dbReference>
<dbReference type="InterPro" id="IPR014729">
    <property type="entry name" value="Rossmann-like_a/b/a_fold"/>
</dbReference>
<keyword evidence="3 9" id="KW-0547">Nucleotide-binding</keyword>
<evidence type="ECO:0000256" key="4">
    <source>
        <dbReference type="ARBA" id="ARBA00022840"/>
    </source>
</evidence>
<dbReference type="AlphaFoldDB" id="A0ABD5U5C0"/>
<comment type="similarity">
    <text evidence="9">Belongs to the class-I aminoacyl-tRNA synthetase family.</text>
</comment>
<evidence type="ECO:0000313" key="10">
    <source>
        <dbReference type="EMBL" id="MFC6835725.1"/>
    </source>
</evidence>
<evidence type="ECO:0000256" key="1">
    <source>
        <dbReference type="ARBA" id="ARBA00013160"/>
    </source>
</evidence>
<dbReference type="Gene3D" id="1.10.240.10">
    <property type="entry name" value="Tyrosyl-Transfer RNA Synthetase"/>
    <property type="match status" value="1"/>
</dbReference>
<evidence type="ECO:0000256" key="2">
    <source>
        <dbReference type="ARBA" id="ARBA00022598"/>
    </source>
</evidence>
<dbReference type="SUPFAM" id="SSF52374">
    <property type="entry name" value="Nucleotidylyl transferase"/>
    <property type="match status" value="1"/>
</dbReference>
<accession>A0ABD5U5C0</accession>
<dbReference type="PROSITE" id="PS00178">
    <property type="entry name" value="AA_TRNA_LIGASE_I"/>
    <property type="match status" value="1"/>
</dbReference>
<dbReference type="GO" id="GO:0005737">
    <property type="term" value="C:cytoplasm"/>
    <property type="evidence" value="ECO:0007669"/>
    <property type="project" value="UniProtKB-UniRule"/>
</dbReference>
<evidence type="ECO:0000313" key="11">
    <source>
        <dbReference type="Proteomes" id="UP001596406"/>
    </source>
</evidence>
<dbReference type="PANTHER" id="PTHR46264:SF4">
    <property type="entry name" value="TYROSINE--TRNA LIGASE, CYTOPLASMIC"/>
    <property type="match status" value="1"/>
</dbReference>
<dbReference type="NCBIfam" id="NF006330">
    <property type="entry name" value="PRK08560.1"/>
    <property type="match status" value="1"/>
</dbReference>
<dbReference type="EC" id="6.1.1.1" evidence="1 8"/>
<dbReference type="RefSeq" id="WP_304447421.1">
    <property type="nucleotide sequence ID" value="NZ_JARRAH010000001.1"/>
</dbReference>
<dbReference type="Pfam" id="PF00579">
    <property type="entry name" value="tRNA-synt_1b"/>
    <property type="match status" value="1"/>
</dbReference>
<sequence>MDTGERRELVSRYTEEVVTDEELEAVLAADDPSAYIGYAPTGEMHIGHFTTIRKLADFLRAGVDVTVLVADLHAHLDDEKSPFDLLDARTEYYQEAIEAMIDAAGADGERIEFVRGRDFELEEPYTLDLYRMLADTTVSRATRAGSEVVRQSENPKLGGLVYTLMQSLDVAALDADIAYGGIDQRGIYMLAREVLPDYGYDKPVCVFAPLLSGLTGGKMSASDAGSKINLTDDAETIDEKLQEAYCPAGDVEDNGVLEYVRYLVFPVFEERGESFVVERPEKFGGDLVYDSYDDLEADFVREELHPLDLKNATAAAIDDVVAPVREHLLADPDLLDAAYPDREE</sequence>